<comment type="caution">
    <text evidence="2">The sequence shown here is derived from an EMBL/GenBank/DDBJ whole genome shotgun (WGS) entry which is preliminary data.</text>
</comment>
<evidence type="ECO:0000256" key="1">
    <source>
        <dbReference type="SAM" id="MobiDB-lite"/>
    </source>
</evidence>
<evidence type="ECO:0000313" key="3">
    <source>
        <dbReference type="Proteomes" id="UP000317046"/>
    </source>
</evidence>
<feature type="region of interest" description="Disordered" evidence="1">
    <location>
        <begin position="1"/>
        <end position="29"/>
    </location>
</feature>
<keyword evidence="3" id="KW-1185">Reference proteome</keyword>
<gene>
    <name evidence="2" type="ORF">CCE01nite_14990</name>
</gene>
<accession>A0A4Y3KXB1</accession>
<sequence length="216" mass="22601">MSTRTIAPGAPRHGTAAGEPTPAARRPSRARRRLGVALAVCPLAVSLVLAPSGAQAATDVYHQSFRGLFLDGWTSTDDGCTTTFVGAASDETTTWYANESYNRCTGEGSGVLGSATPTTFTLRGNLSSGHVVATIPLTDLYTGEPAGEILVDNTWTATAKPTKSTWVTSVNLPGSFRYTNRLTALSAPATATGTVPMEDSGTVGRSSWMYIQVSHD</sequence>
<organism evidence="2 3">
    <name type="scientific">Cellulomonas cellasea</name>
    <dbReference type="NCBI Taxonomy" id="43670"/>
    <lineage>
        <taxon>Bacteria</taxon>
        <taxon>Bacillati</taxon>
        <taxon>Actinomycetota</taxon>
        <taxon>Actinomycetes</taxon>
        <taxon>Micrococcales</taxon>
        <taxon>Cellulomonadaceae</taxon>
        <taxon>Cellulomonas</taxon>
    </lineage>
</organism>
<name>A0A4Y3KXB1_9CELL</name>
<dbReference type="RefSeq" id="WP_141372135.1">
    <property type="nucleotide sequence ID" value="NZ_BJLR01000016.1"/>
</dbReference>
<evidence type="ECO:0000313" key="2">
    <source>
        <dbReference type="EMBL" id="GEA87550.1"/>
    </source>
</evidence>
<dbReference type="AlphaFoldDB" id="A0A4Y3KXB1"/>
<reference evidence="2" key="1">
    <citation type="submission" date="2019-06" db="EMBL/GenBank/DDBJ databases">
        <title>Whole genome shotgun sequence of Cellulomonas cellasea NBRC 3753.</title>
        <authorList>
            <person name="Hosoyama A."/>
            <person name="Uohara A."/>
            <person name="Ohji S."/>
            <person name="Ichikawa N."/>
        </authorList>
    </citation>
    <scope>NUCLEOTIDE SEQUENCE [LARGE SCALE GENOMIC DNA]</scope>
    <source>
        <strain evidence="2">NBRC 3753</strain>
    </source>
</reference>
<proteinExistence type="predicted"/>
<dbReference type="Proteomes" id="UP000317046">
    <property type="component" value="Unassembled WGS sequence"/>
</dbReference>
<dbReference type="EMBL" id="BJLR01000016">
    <property type="protein sequence ID" value="GEA87550.1"/>
    <property type="molecule type" value="Genomic_DNA"/>
</dbReference>
<protein>
    <submittedName>
        <fullName evidence="2">Uncharacterized protein</fullName>
    </submittedName>
</protein>